<dbReference type="Pfam" id="PF00455">
    <property type="entry name" value="DeoRC"/>
    <property type="match status" value="1"/>
</dbReference>
<evidence type="ECO:0000259" key="4">
    <source>
        <dbReference type="PROSITE" id="PS51000"/>
    </source>
</evidence>
<protein>
    <submittedName>
        <fullName evidence="5">Transcriptional regulator, DeoR family</fullName>
    </submittedName>
</protein>
<dbReference type="InterPro" id="IPR036388">
    <property type="entry name" value="WH-like_DNA-bd_sf"/>
</dbReference>
<evidence type="ECO:0000256" key="1">
    <source>
        <dbReference type="ARBA" id="ARBA00023015"/>
    </source>
</evidence>
<keyword evidence="6" id="KW-1185">Reference proteome</keyword>
<dbReference type="GO" id="GO:0003700">
    <property type="term" value="F:DNA-binding transcription factor activity"/>
    <property type="evidence" value="ECO:0007669"/>
    <property type="project" value="InterPro"/>
</dbReference>
<dbReference type="PRINTS" id="PR00037">
    <property type="entry name" value="HTHLACR"/>
</dbReference>
<dbReference type="Gene3D" id="1.10.10.10">
    <property type="entry name" value="Winged helix-like DNA-binding domain superfamily/Winged helix DNA-binding domain"/>
    <property type="match status" value="1"/>
</dbReference>
<dbReference type="PANTHER" id="PTHR30363">
    <property type="entry name" value="HTH-TYPE TRANSCRIPTIONAL REGULATOR SRLR-RELATED"/>
    <property type="match status" value="1"/>
</dbReference>
<dbReference type="PANTHER" id="PTHR30363:SF44">
    <property type="entry name" value="AGA OPERON TRANSCRIPTIONAL REPRESSOR-RELATED"/>
    <property type="match status" value="1"/>
</dbReference>
<dbReference type="SUPFAM" id="SSF46785">
    <property type="entry name" value="Winged helix' DNA-binding domain"/>
    <property type="match status" value="1"/>
</dbReference>
<name>A0A1I5F522_9GAMM</name>
<dbReference type="PROSITE" id="PS00894">
    <property type="entry name" value="HTH_DEOR_1"/>
    <property type="match status" value="1"/>
</dbReference>
<feature type="domain" description="HTH deoR-type" evidence="4">
    <location>
        <begin position="8"/>
        <end position="63"/>
    </location>
</feature>
<dbReference type="GO" id="GO:0003677">
    <property type="term" value="F:DNA binding"/>
    <property type="evidence" value="ECO:0007669"/>
    <property type="project" value="UniProtKB-KW"/>
</dbReference>
<dbReference type="PROSITE" id="PS51000">
    <property type="entry name" value="HTH_DEOR_2"/>
    <property type="match status" value="1"/>
</dbReference>
<reference evidence="6" key="1">
    <citation type="submission" date="2016-10" db="EMBL/GenBank/DDBJ databases">
        <authorList>
            <person name="Varghese N."/>
            <person name="Submissions S."/>
        </authorList>
    </citation>
    <scope>NUCLEOTIDE SEQUENCE [LARGE SCALE GENOMIC DNA]</scope>
    <source>
        <strain evidence="6">OV426</strain>
    </source>
</reference>
<evidence type="ECO:0000256" key="3">
    <source>
        <dbReference type="ARBA" id="ARBA00023163"/>
    </source>
</evidence>
<dbReference type="SUPFAM" id="SSF100950">
    <property type="entry name" value="NagB/RpiA/CoA transferase-like"/>
    <property type="match status" value="1"/>
</dbReference>
<keyword evidence="2" id="KW-0238">DNA-binding</keyword>
<dbReference type="InterPro" id="IPR014036">
    <property type="entry name" value="DeoR-like_C"/>
</dbReference>
<evidence type="ECO:0000256" key="2">
    <source>
        <dbReference type="ARBA" id="ARBA00023125"/>
    </source>
</evidence>
<keyword evidence="3" id="KW-0804">Transcription</keyword>
<dbReference type="InterPro" id="IPR037171">
    <property type="entry name" value="NagB/RpiA_transferase-like"/>
</dbReference>
<dbReference type="Proteomes" id="UP000198968">
    <property type="component" value="Unassembled WGS sequence"/>
</dbReference>
<dbReference type="SMART" id="SM01134">
    <property type="entry name" value="DeoRC"/>
    <property type="match status" value="1"/>
</dbReference>
<gene>
    <name evidence="5" type="ORF">SAMN05428971_3258</name>
</gene>
<keyword evidence="1" id="KW-0805">Transcription regulation</keyword>
<dbReference type="OrthoDB" id="9814815at2"/>
<sequence>MLDYAAFPQQRQALIREILQQNGRVVCADLARQMAVSEHTIRRDLHELSKEGLCKKVYGGAVLQLSDAGSFISRKVQDHAAKALIAQRCASLVKANSCIFIDAGTTNLALAQALSSEMSLTVVTNAPDIAALLINHPVAQVIMLGGQIQKSTGGAVGQTAISQIQGILFDQAFIGGCAMSPEAGLTGFDYADCEFKKVAMAQSSQVIVGLTADKIPGVARFSVAKCRDITTLVVEEKLDKTLLDAFEADEITLITV</sequence>
<organism evidence="5 6">
    <name type="scientific">Candidatus Pantoea varia</name>
    <dbReference type="NCBI Taxonomy" id="1881036"/>
    <lineage>
        <taxon>Bacteria</taxon>
        <taxon>Pseudomonadati</taxon>
        <taxon>Pseudomonadota</taxon>
        <taxon>Gammaproteobacteria</taxon>
        <taxon>Enterobacterales</taxon>
        <taxon>Erwiniaceae</taxon>
        <taxon>Pantoea</taxon>
    </lineage>
</organism>
<dbReference type="AlphaFoldDB" id="A0A1I5F522"/>
<dbReference type="RefSeq" id="WP_090965437.1">
    <property type="nucleotide sequence ID" value="NZ_FOVG01000003.1"/>
</dbReference>
<dbReference type="SMART" id="SM00420">
    <property type="entry name" value="HTH_DEOR"/>
    <property type="match status" value="1"/>
</dbReference>
<proteinExistence type="predicted"/>
<dbReference type="InterPro" id="IPR018356">
    <property type="entry name" value="Tscrpt_reg_HTH_DeoR_CS"/>
</dbReference>
<dbReference type="Pfam" id="PF08220">
    <property type="entry name" value="HTH_DeoR"/>
    <property type="match status" value="1"/>
</dbReference>
<dbReference type="InterPro" id="IPR001034">
    <property type="entry name" value="DeoR_HTH"/>
</dbReference>
<evidence type="ECO:0000313" key="6">
    <source>
        <dbReference type="Proteomes" id="UP000198968"/>
    </source>
</evidence>
<dbReference type="EMBL" id="FOVG01000003">
    <property type="protein sequence ID" value="SFO18719.1"/>
    <property type="molecule type" value="Genomic_DNA"/>
</dbReference>
<dbReference type="InterPro" id="IPR050313">
    <property type="entry name" value="Carb_Metab_HTH_regulators"/>
</dbReference>
<accession>A0A1I5F522</accession>
<dbReference type="InterPro" id="IPR036390">
    <property type="entry name" value="WH_DNA-bd_sf"/>
</dbReference>
<evidence type="ECO:0000313" key="5">
    <source>
        <dbReference type="EMBL" id="SFO18719.1"/>
    </source>
</evidence>